<feature type="compositionally biased region" description="Polar residues" evidence="1">
    <location>
        <begin position="336"/>
        <end position="350"/>
    </location>
</feature>
<protein>
    <submittedName>
        <fullName evidence="2">Uncharacterized protein</fullName>
    </submittedName>
</protein>
<accession>A0A8J2NR21</accession>
<evidence type="ECO:0000256" key="1">
    <source>
        <dbReference type="SAM" id="MobiDB-lite"/>
    </source>
</evidence>
<comment type="caution">
    <text evidence="2">The sequence shown here is derived from an EMBL/GenBank/DDBJ whole genome shotgun (WGS) entry which is preliminary data.</text>
</comment>
<organism evidence="2 3">
    <name type="scientific">Allacma fusca</name>
    <dbReference type="NCBI Taxonomy" id="39272"/>
    <lineage>
        <taxon>Eukaryota</taxon>
        <taxon>Metazoa</taxon>
        <taxon>Ecdysozoa</taxon>
        <taxon>Arthropoda</taxon>
        <taxon>Hexapoda</taxon>
        <taxon>Collembola</taxon>
        <taxon>Symphypleona</taxon>
        <taxon>Sminthuridae</taxon>
        <taxon>Allacma</taxon>
    </lineage>
</organism>
<dbReference type="EMBL" id="CAJVCH010053659">
    <property type="protein sequence ID" value="CAG7718458.1"/>
    <property type="molecule type" value="Genomic_DNA"/>
</dbReference>
<proteinExistence type="predicted"/>
<dbReference type="AlphaFoldDB" id="A0A8J2NR21"/>
<evidence type="ECO:0000313" key="2">
    <source>
        <dbReference type="EMBL" id="CAG7718458.1"/>
    </source>
</evidence>
<feature type="non-terminal residue" evidence="2">
    <location>
        <position position="1"/>
    </location>
</feature>
<gene>
    <name evidence="2" type="ORF">AFUS01_LOCUS7850</name>
</gene>
<reference evidence="2" key="1">
    <citation type="submission" date="2021-06" db="EMBL/GenBank/DDBJ databases">
        <authorList>
            <person name="Hodson N. C."/>
            <person name="Mongue J. A."/>
            <person name="Jaron S. K."/>
        </authorList>
    </citation>
    <scope>NUCLEOTIDE SEQUENCE</scope>
</reference>
<feature type="region of interest" description="Disordered" evidence="1">
    <location>
        <begin position="336"/>
        <end position="406"/>
    </location>
</feature>
<evidence type="ECO:0000313" key="3">
    <source>
        <dbReference type="Proteomes" id="UP000708208"/>
    </source>
</evidence>
<name>A0A8J2NR21_9HEXA</name>
<keyword evidence="3" id="KW-1185">Reference proteome</keyword>
<dbReference type="Proteomes" id="UP000708208">
    <property type="component" value="Unassembled WGS sequence"/>
</dbReference>
<feature type="compositionally biased region" description="Basic and acidic residues" evidence="1">
    <location>
        <begin position="370"/>
        <end position="379"/>
    </location>
</feature>
<sequence>LDDKTYECFYKTWEWQDDMQKEIKINYELQDKRILRNARLAGEAKGQAEAAIKKAEAATTKTNKVIQDVSLWYDDIDHKLKKSEKIAKEISADLCSTKTKIRDSLRVRDEGCQRMLEEIKTIQQRMTAPASVRGDLQFIPQKYKMIDPNCVKNSGIYFSDEMRHFPHEFLKEFEDFFEGVGCSEAQKIMAFRAVILTKNKTQFKETIKNMSTYQEVRDQFLSFYWNIEAQNDAMIECRYNNVHVDDIKSMAVHMIRWARTLSYRTYHYDSEVIRVLTNKAPLEYRSMITQPGQTIDQFIEKLRVLSKIDVDPKNEVPYVIGKRPQVTVQQQKLPWTPAAQSAQNPTNTNKIRVPVYAKTPEKPSTSTSEESSKTAEIKTESGVQKGPNGEIIKKKFKPKSPSTGQVIPVHHLEYDPETDQYYELSDTEEEIPPMNVQALGILTDILSNPNADPLDMQMLTGALVNLAKANSQAGNGSH</sequence>